<dbReference type="GO" id="GO:0016787">
    <property type="term" value="F:hydrolase activity"/>
    <property type="evidence" value="ECO:0007669"/>
    <property type="project" value="UniProtKB-KW"/>
</dbReference>
<evidence type="ECO:0000259" key="3">
    <source>
        <dbReference type="Pfam" id="PF02230"/>
    </source>
</evidence>
<dbReference type="InterPro" id="IPR003140">
    <property type="entry name" value="PLipase/COase/thioEstase"/>
</dbReference>
<keyword evidence="2 4" id="KW-0378">Hydrolase</keyword>
<proteinExistence type="inferred from homology"/>
<comment type="similarity">
    <text evidence="1">Belongs to the AB hydrolase superfamily. AB hydrolase 2 family.</text>
</comment>
<dbReference type="Proteomes" id="UP001328733">
    <property type="component" value="Unassembled WGS sequence"/>
</dbReference>
<sequence length="218" mass="23850">MKIEKEFSRSKALSLHAISWLPSNGQTASHLVIMLHGWGADAKDLHPLASMLDLPGCQFLFPNAPFPHPSVPGGLAWYSLDTAEYTGLEESKQQLRDWLVSLEENTGIPLENTFLCGFSQGGAMTVDVGLSLPLAGLCVLSGYLHAEPHIGTEETPDVLIVHGLQDMVVPVAVARRSRDLLRAMGVPVEYHELNMGHEIPIPVLTLLRSFLRDRVANV</sequence>
<name>A0AAW9QU35_9CHRO</name>
<accession>A0AAW9QU35</accession>
<dbReference type="AlphaFoldDB" id="A0AAW9QU35"/>
<protein>
    <submittedName>
        <fullName evidence="4">Alpha/beta hydrolase</fullName>
    </submittedName>
</protein>
<dbReference type="EMBL" id="JBAFSM010000031">
    <property type="protein sequence ID" value="MEG3438589.1"/>
    <property type="molecule type" value="Genomic_DNA"/>
</dbReference>
<comment type="caution">
    <text evidence="4">The sequence shown here is derived from an EMBL/GenBank/DDBJ whole genome shotgun (WGS) entry which is preliminary data.</text>
</comment>
<evidence type="ECO:0000313" key="5">
    <source>
        <dbReference type="Proteomes" id="UP001328733"/>
    </source>
</evidence>
<reference evidence="4 5" key="1">
    <citation type="submission" date="2024-01" db="EMBL/GenBank/DDBJ databases">
        <title>Genomic insights into the taxonomy and metabolism of the cyanobacterium Pannus brasiliensis CCIBt3594.</title>
        <authorList>
            <person name="Machado M."/>
            <person name="Botero N.B."/>
            <person name="Andreote A.P.D."/>
            <person name="Feitosa A.M.T."/>
            <person name="Popin R."/>
            <person name="Sivonen K."/>
            <person name="Fiore M.F."/>
        </authorList>
    </citation>
    <scope>NUCLEOTIDE SEQUENCE [LARGE SCALE GENOMIC DNA]</scope>
    <source>
        <strain evidence="4 5">CCIBt3594</strain>
    </source>
</reference>
<dbReference type="InterPro" id="IPR029058">
    <property type="entry name" value="AB_hydrolase_fold"/>
</dbReference>
<feature type="domain" description="Phospholipase/carboxylesterase/thioesterase" evidence="3">
    <location>
        <begin position="23"/>
        <end position="212"/>
    </location>
</feature>
<dbReference type="PANTHER" id="PTHR10655">
    <property type="entry name" value="LYSOPHOSPHOLIPASE-RELATED"/>
    <property type="match status" value="1"/>
</dbReference>
<gene>
    <name evidence="4" type="ORF">V0288_15765</name>
</gene>
<dbReference type="Pfam" id="PF02230">
    <property type="entry name" value="Abhydrolase_2"/>
    <property type="match status" value="1"/>
</dbReference>
<keyword evidence="5" id="KW-1185">Reference proteome</keyword>
<dbReference type="PANTHER" id="PTHR10655:SF17">
    <property type="entry name" value="LYSOPHOSPHOLIPASE-LIKE PROTEIN 1"/>
    <property type="match status" value="1"/>
</dbReference>
<evidence type="ECO:0000256" key="1">
    <source>
        <dbReference type="ARBA" id="ARBA00006499"/>
    </source>
</evidence>
<evidence type="ECO:0000313" key="4">
    <source>
        <dbReference type="EMBL" id="MEG3438589.1"/>
    </source>
</evidence>
<dbReference type="InterPro" id="IPR050565">
    <property type="entry name" value="LYPA1-2/EST-like"/>
</dbReference>
<evidence type="ECO:0000256" key="2">
    <source>
        <dbReference type="ARBA" id="ARBA00022801"/>
    </source>
</evidence>
<dbReference type="Gene3D" id="3.40.50.1820">
    <property type="entry name" value="alpha/beta hydrolase"/>
    <property type="match status" value="1"/>
</dbReference>
<organism evidence="4 5">
    <name type="scientific">Pannus brasiliensis CCIBt3594</name>
    <dbReference type="NCBI Taxonomy" id="1427578"/>
    <lineage>
        <taxon>Bacteria</taxon>
        <taxon>Bacillati</taxon>
        <taxon>Cyanobacteriota</taxon>
        <taxon>Cyanophyceae</taxon>
        <taxon>Oscillatoriophycideae</taxon>
        <taxon>Chroococcales</taxon>
        <taxon>Microcystaceae</taxon>
        <taxon>Pannus</taxon>
    </lineage>
</organism>
<dbReference type="SUPFAM" id="SSF53474">
    <property type="entry name" value="alpha/beta-Hydrolases"/>
    <property type="match status" value="1"/>
</dbReference>